<keyword evidence="8" id="KW-0472">Membrane</keyword>
<proteinExistence type="predicted"/>
<comment type="pathway">
    <text evidence="2">Protein modification; protein glycosylation.</text>
</comment>
<keyword evidence="5" id="KW-0812">Transmembrane</keyword>
<keyword evidence="10" id="KW-1185">Reference proteome</keyword>
<gene>
    <name evidence="9" type="ORF">ARALYDRAFT_912013</name>
</gene>
<reference evidence="10" key="1">
    <citation type="journal article" date="2011" name="Nat. Genet.">
        <title>The Arabidopsis lyrata genome sequence and the basis of rapid genome size change.</title>
        <authorList>
            <person name="Hu T.T."/>
            <person name="Pattyn P."/>
            <person name="Bakker E.G."/>
            <person name="Cao J."/>
            <person name="Cheng J.-F."/>
            <person name="Clark R.M."/>
            <person name="Fahlgren N."/>
            <person name="Fawcett J.A."/>
            <person name="Grimwood J."/>
            <person name="Gundlach H."/>
            <person name="Haberer G."/>
            <person name="Hollister J.D."/>
            <person name="Ossowski S."/>
            <person name="Ottilar R.P."/>
            <person name="Salamov A.A."/>
            <person name="Schneeberger K."/>
            <person name="Spannagl M."/>
            <person name="Wang X."/>
            <person name="Yang L."/>
            <person name="Nasrallah M.E."/>
            <person name="Bergelson J."/>
            <person name="Carrington J.C."/>
            <person name="Gaut B.S."/>
            <person name="Schmutz J."/>
            <person name="Mayer K.F.X."/>
            <person name="Van de Peer Y."/>
            <person name="Grigoriev I.V."/>
            <person name="Nordborg M."/>
            <person name="Weigel D."/>
            <person name="Guo Y.-L."/>
        </authorList>
    </citation>
    <scope>NUCLEOTIDE SEQUENCE [LARGE SCALE GENOMIC DNA]</scope>
    <source>
        <strain evidence="10">cv. MN47</strain>
    </source>
</reference>
<evidence type="ECO:0000256" key="2">
    <source>
        <dbReference type="ARBA" id="ARBA00004922"/>
    </source>
</evidence>
<keyword evidence="3" id="KW-0328">Glycosyltransferase</keyword>
<evidence type="ECO:0000256" key="4">
    <source>
        <dbReference type="ARBA" id="ARBA00022679"/>
    </source>
</evidence>
<dbReference type="GO" id="GO:0000030">
    <property type="term" value="F:mannosyltransferase activity"/>
    <property type="evidence" value="ECO:0007669"/>
    <property type="project" value="InterPro"/>
</dbReference>
<dbReference type="AlphaFoldDB" id="D7M447"/>
<evidence type="ECO:0008006" key="11">
    <source>
        <dbReference type="Google" id="ProtNLM"/>
    </source>
</evidence>
<keyword evidence="6" id="KW-0256">Endoplasmic reticulum</keyword>
<evidence type="ECO:0000313" key="9">
    <source>
        <dbReference type="EMBL" id="EFH49115.1"/>
    </source>
</evidence>
<dbReference type="Gramene" id="scaffold_604070.1">
    <property type="protein sequence ID" value="scaffold_604070.1"/>
    <property type="gene ID" value="scaffold_604070.1"/>
</dbReference>
<evidence type="ECO:0000256" key="5">
    <source>
        <dbReference type="ARBA" id="ARBA00022692"/>
    </source>
</evidence>
<keyword evidence="4" id="KW-0808">Transferase</keyword>
<dbReference type="EMBL" id="GL348718">
    <property type="protein sequence ID" value="EFH49115.1"/>
    <property type="molecule type" value="Genomic_DNA"/>
</dbReference>
<name>D7M447_ARALL</name>
<dbReference type="PANTHER" id="PTHR13036">
    <property type="entry name" value="BETA1,4 MANNOSYLTRANSFERASE"/>
    <property type="match status" value="1"/>
</dbReference>
<dbReference type="InterPro" id="IPR026051">
    <property type="entry name" value="ALG1-like"/>
</dbReference>
<sequence>MLLWFLFVKVPAPDTFLVQNPPSVPTLIAVKWASSWRLAAFVVDWHNFGYTLLALSLGRNNMFVSLYRWYGLIMGKMATGSLKAMQHELDQNWGVRAQVLYDQPPEFFHPALLEERHELFCRVKNDLCHPISRGISLKYKSPCFDFLLSFSIRSDVKSFNLNLELENQELNETLFTTKIYTDISLKQNRPALVLSSTSW</sequence>
<evidence type="ECO:0000256" key="6">
    <source>
        <dbReference type="ARBA" id="ARBA00022824"/>
    </source>
</evidence>
<evidence type="ECO:0000313" key="10">
    <source>
        <dbReference type="Proteomes" id="UP000008694"/>
    </source>
</evidence>
<organism evidence="10">
    <name type="scientific">Arabidopsis lyrata subsp. lyrata</name>
    <name type="common">Lyre-leaved rock-cress</name>
    <dbReference type="NCBI Taxonomy" id="81972"/>
    <lineage>
        <taxon>Eukaryota</taxon>
        <taxon>Viridiplantae</taxon>
        <taxon>Streptophyta</taxon>
        <taxon>Embryophyta</taxon>
        <taxon>Tracheophyta</taxon>
        <taxon>Spermatophyta</taxon>
        <taxon>Magnoliopsida</taxon>
        <taxon>eudicotyledons</taxon>
        <taxon>Gunneridae</taxon>
        <taxon>Pentapetalae</taxon>
        <taxon>rosids</taxon>
        <taxon>malvids</taxon>
        <taxon>Brassicales</taxon>
        <taxon>Brassicaceae</taxon>
        <taxon>Camelineae</taxon>
        <taxon>Arabidopsis</taxon>
    </lineage>
</organism>
<dbReference type="GO" id="GO:0005789">
    <property type="term" value="C:endoplasmic reticulum membrane"/>
    <property type="evidence" value="ECO:0007669"/>
    <property type="project" value="UniProtKB-SubCell"/>
</dbReference>
<dbReference type="Proteomes" id="UP000008694">
    <property type="component" value="Unassembled WGS sequence"/>
</dbReference>
<protein>
    <recommendedName>
        <fullName evidence="11">Glycosyltransferase subfamily 4-like N-terminal domain-containing protein</fullName>
    </recommendedName>
</protein>
<evidence type="ECO:0000256" key="1">
    <source>
        <dbReference type="ARBA" id="ARBA00004389"/>
    </source>
</evidence>
<evidence type="ECO:0000256" key="7">
    <source>
        <dbReference type="ARBA" id="ARBA00022989"/>
    </source>
</evidence>
<dbReference type="HOGENOM" id="CLU_1373923_0_0_1"/>
<evidence type="ECO:0000256" key="8">
    <source>
        <dbReference type="ARBA" id="ARBA00023136"/>
    </source>
</evidence>
<dbReference type="STRING" id="81972.D7M447"/>
<comment type="subcellular location">
    <subcellularLocation>
        <location evidence="1">Endoplasmic reticulum membrane</location>
        <topology evidence="1">Single-pass membrane protein</topology>
    </subcellularLocation>
</comment>
<dbReference type="eggNOG" id="KOG2941">
    <property type="taxonomic scope" value="Eukaryota"/>
</dbReference>
<evidence type="ECO:0000256" key="3">
    <source>
        <dbReference type="ARBA" id="ARBA00022676"/>
    </source>
</evidence>
<accession>D7M447</accession>
<dbReference type="PANTHER" id="PTHR13036:SF0">
    <property type="entry name" value="CHITOBIOSYLDIPHOSPHODOLICHOL BETA-MANNOSYLTRANSFERASE"/>
    <property type="match status" value="1"/>
</dbReference>
<keyword evidence="7" id="KW-1133">Transmembrane helix</keyword>